<gene>
    <name evidence="2" type="ORF">C1SCF055_LOCUS7477</name>
</gene>
<dbReference type="Proteomes" id="UP001152797">
    <property type="component" value="Unassembled WGS sequence"/>
</dbReference>
<dbReference type="GO" id="GO:0005840">
    <property type="term" value="C:ribosome"/>
    <property type="evidence" value="ECO:0007669"/>
    <property type="project" value="UniProtKB-KW"/>
</dbReference>
<dbReference type="InterPro" id="IPR012340">
    <property type="entry name" value="NA-bd_OB-fold"/>
</dbReference>
<protein>
    <submittedName>
        <fullName evidence="4">30S ribosomal protein S1</fullName>
    </submittedName>
</protein>
<dbReference type="SUPFAM" id="SSF50249">
    <property type="entry name" value="Nucleic acid-binding proteins"/>
    <property type="match status" value="1"/>
</dbReference>
<dbReference type="GO" id="GO:0003676">
    <property type="term" value="F:nucleic acid binding"/>
    <property type="evidence" value="ECO:0007669"/>
    <property type="project" value="InterPro"/>
</dbReference>
<dbReference type="PROSITE" id="PS50126">
    <property type="entry name" value="S1"/>
    <property type="match status" value="1"/>
</dbReference>
<reference evidence="2" key="1">
    <citation type="submission" date="2022-10" db="EMBL/GenBank/DDBJ databases">
        <authorList>
            <person name="Chen Y."/>
            <person name="Dougan E. K."/>
            <person name="Chan C."/>
            <person name="Rhodes N."/>
            <person name="Thang M."/>
        </authorList>
    </citation>
    <scope>NUCLEOTIDE SEQUENCE</scope>
</reference>
<evidence type="ECO:0000313" key="2">
    <source>
        <dbReference type="EMBL" id="CAI3979535.1"/>
    </source>
</evidence>
<dbReference type="EMBL" id="CAMXCT020000493">
    <property type="protein sequence ID" value="CAL1132910.1"/>
    <property type="molecule type" value="Genomic_DNA"/>
</dbReference>
<dbReference type="EMBL" id="CAMXCT030000493">
    <property type="protein sequence ID" value="CAL4766847.1"/>
    <property type="molecule type" value="Genomic_DNA"/>
</dbReference>
<dbReference type="Gene3D" id="2.40.50.140">
    <property type="entry name" value="Nucleic acid-binding proteins"/>
    <property type="match status" value="1"/>
</dbReference>
<keyword evidence="4" id="KW-0689">Ribosomal protein</keyword>
<feature type="non-terminal residue" evidence="2">
    <location>
        <position position="1"/>
    </location>
</feature>
<sequence length="137" mass="15277">SESPKWCPCSRQSWPRGNVSEELWGYLPWSEMEKELQLGEEVRCRILSLQGEKLALTMRTSDCSLKDFACKDVLNGVVQEVTALGIFVRLQPLRGGRACRGLVHVSLLKANDDFAEGDLVKVQVQNATVTLQLSLAE</sequence>
<evidence type="ECO:0000313" key="5">
    <source>
        <dbReference type="Proteomes" id="UP001152797"/>
    </source>
</evidence>
<proteinExistence type="predicted"/>
<dbReference type="AlphaFoldDB" id="A0A9P1FM72"/>
<feature type="domain" description="S1 motif" evidence="1">
    <location>
        <begin position="71"/>
        <end position="137"/>
    </location>
</feature>
<dbReference type="Pfam" id="PF00575">
    <property type="entry name" value="S1"/>
    <property type="match status" value="1"/>
</dbReference>
<dbReference type="EMBL" id="CAMXCT010000493">
    <property type="protein sequence ID" value="CAI3979535.1"/>
    <property type="molecule type" value="Genomic_DNA"/>
</dbReference>
<evidence type="ECO:0000313" key="4">
    <source>
        <dbReference type="EMBL" id="CAL4766847.1"/>
    </source>
</evidence>
<dbReference type="SMART" id="SM00316">
    <property type="entry name" value="S1"/>
    <property type="match status" value="1"/>
</dbReference>
<keyword evidence="5" id="KW-1185">Reference proteome</keyword>
<keyword evidence="4" id="KW-0687">Ribonucleoprotein</keyword>
<evidence type="ECO:0000313" key="3">
    <source>
        <dbReference type="EMBL" id="CAL1132910.1"/>
    </source>
</evidence>
<comment type="caution">
    <text evidence="2">The sequence shown here is derived from an EMBL/GenBank/DDBJ whole genome shotgun (WGS) entry which is preliminary data.</text>
</comment>
<organism evidence="2">
    <name type="scientific">Cladocopium goreaui</name>
    <dbReference type="NCBI Taxonomy" id="2562237"/>
    <lineage>
        <taxon>Eukaryota</taxon>
        <taxon>Sar</taxon>
        <taxon>Alveolata</taxon>
        <taxon>Dinophyceae</taxon>
        <taxon>Suessiales</taxon>
        <taxon>Symbiodiniaceae</taxon>
        <taxon>Cladocopium</taxon>
    </lineage>
</organism>
<dbReference type="InterPro" id="IPR003029">
    <property type="entry name" value="S1_domain"/>
</dbReference>
<evidence type="ECO:0000259" key="1">
    <source>
        <dbReference type="PROSITE" id="PS50126"/>
    </source>
</evidence>
<name>A0A9P1FM72_9DINO</name>
<accession>A0A9P1FM72</accession>
<reference evidence="3" key="2">
    <citation type="submission" date="2024-04" db="EMBL/GenBank/DDBJ databases">
        <authorList>
            <person name="Chen Y."/>
            <person name="Shah S."/>
            <person name="Dougan E. K."/>
            <person name="Thang M."/>
            <person name="Chan C."/>
        </authorList>
    </citation>
    <scope>NUCLEOTIDE SEQUENCE [LARGE SCALE GENOMIC DNA]</scope>
</reference>